<dbReference type="GeneID" id="83058366"/>
<dbReference type="Proteomes" id="UP000093044">
    <property type="component" value="Chromosome"/>
</dbReference>
<keyword evidence="2" id="KW-1185">Reference proteome</keyword>
<dbReference type="RefSeq" id="WP_066746029.1">
    <property type="nucleotide sequence ID" value="NZ_CATWZH010000007.1"/>
</dbReference>
<dbReference type="KEGG" id="cpor:BED41_10955"/>
<dbReference type="EMBL" id="CP016757">
    <property type="protein sequence ID" value="ANZ45545.1"/>
    <property type="molecule type" value="Genomic_DNA"/>
</dbReference>
<evidence type="ECO:0000313" key="1">
    <source>
        <dbReference type="EMBL" id="ANZ45545.1"/>
    </source>
</evidence>
<dbReference type="STRING" id="1197717.BED41_10955"/>
<sequence length="73" mass="8002">MECLATFDTTHMALFFEKACRAEGLSVKIVPVPRQISASCGLACSYPCGELEHIKNIVGDKEIEVAEYHELAS</sequence>
<evidence type="ECO:0000313" key="2">
    <source>
        <dbReference type="Proteomes" id="UP000093044"/>
    </source>
</evidence>
<accession>A0A1B2I6E7</accession>
<reference evidence="1" key="1">
    <citation type="submission" date="2016-08" db="EMBL/GenBank/DDBJ databases">
        <title>Complete genome of Cloacibacillus porcorum.</title>
        <authorList>
            <person name="Looft T."/>
            <person name="Bayles D.O."/>
            <person name="Alt D.P."/>
        </authorList>
    </citation>
    <scope>NUCLEOTIDE SEQUENCE [LARGE SCALE GENOMIC DNA]</scope>
    <source>
        <strain evidence="1">CL-84</strain>
    </source>
</reference>
<proteinExistence type="predicted"/>
<dbReference type="InterPro" id="IPR021778">
    <property type="entry name" value="Se/S_carrier-like"/>
</dbReference>
<dbReference type="OrthoDB" id="3192849at2"/>
<dbReference type="AlphaFoldDB" id="A0A1B2I6E7"/>
<organism evidence="1 2">
    <name type="scientific">Cloacibacillus porcorum</name>
    <dbReference type="NCBI Taxonomy" id="1197717"/>
    <lineage>
        <taxon>Bacteria</taxon>
        <taxon>Thermotogati</taxon>
        <taxon>Synergistota</taxon>
        <taxon>Synergistia</taxon>
        <taxon>Synergistales</taxon>
        <taxon>Synergistaceae</taxon>
        <taxon>Cloacibacillus</taxon>
    </lineage>
</organism>
<dbReference type="Pfam" id="PF11823">
    <property type="entry name" value="Se_S_carrier"/>
    <property type="match status" value="1"/>
</dbReference>
<gene>
    <name evidence="1" type="ORF">BED41_10955</name>
</gene>
<protein>
    <submittedName>
        <fullName evidence="1">Uncharacterized protein</fullName>
    </submittedName>
</protein>
<name>A0A1B2I6E7_9BACT</name>